<dbReference type="Proteomes" id="UP001610631">
    <property type="component" value="Unassembled WGS sequence"/>
</dbReference>
<evidence type="ECO:0000313" key="3">
    <source>
        <dbReference type="EMBL" id="MFH7595149.1"/>
    </source>
</evidence>
<dbReference type="InterPro" id="IPR049874">
    <property type="entry name" value="ROK_cs"/>
</dbReference>
<feature type="region of interest" description="Disordered" evidence="2">
    <location>
        <begin position="297"/>
        <end position="329"/>
    </location>
</feature>
<dbReference type="InterPro" id="IPR043129">
    <property type="entry name" value="ATPase_NBD"/>
</dbReference>
<proteinExistence type="inferred from homology"/>
<feature type="region of interest" description="Disordered" evidence="2">
    <location>
        <begin position="200"/>
        <end position="280"/>
    </location>
</feature>
<feature type="compositionally biased region" description="Gly residues" evidence="2">
    <location>
        <begin position="297"/>
        <end position="322"/>
    </location>
</feature>
<reference evidence="3 4" key="1">
    <citation type="submission" date="2024-03" db="EMBL/GenBank/DDBJ databases">
        <title>Whole genome sequencing of Streptomyces racemochromogenes, to identify antimicrobial biosynthetic gene clusters.</title>
        <authorList>
            <person name="Suryawanshi P."/>
            <person name="Krishnaraj P.U."/>
            <person name="Arun Y.P."/>
            <person name="Suryawanshi M.P."/>
            <person name="Rakshit O."/>
        </authorList>
    </citation>
    <scope>NUCLEOTIDE SEQUENCE [LARGE SCALE GENOMIC DNA]</scope>
    <source>
        <strain evidence="3 4">AUDT626</strain>
    </source>
</reference>
<dbReference type="Gene3D" id="1.10.10.10">
    <property type="entry name" value="Winged helix-like DNA-binding domain superfamily/Winged helix DNA-binding domain"/>
    <property type="match status" value="1"/>
</dbReference>
<comment type="similarity">
    <text evidence="1">Belongs to the ROK (NagC/XylR) family.</text>
</comment>
<dbReference type="PANTHER" id="PTHR18964">
    <property type="entry name" value="ROK (REPRESSOR, ORF, KINASE) FAMILY"/>
    <property type="match status" value="1"/>
</dbReference>
<keyword evidence="4" id="KW-1185">Reference proteome</keyword>
<protein>
    <submittedName>
        <fullName evidence="3">ROK family transcriptional regulator</fullName>
    </submittedName>
</protein>
<evidence type="ECO:0000256" key="1">
    <source>
        <dbReference type="ARBA" id="ARBA00006479"/>
    </source>
</evidence>
<feature type="compositionally biased region" description="Gly residues" evidence="2">
    <location>
        <begin position="244"/>
        <end position="280"/>
    </location>
</feature>
<feature type="compositionally biased region" description="Gly residues" evidence="2">
    <location>
        <begin position="200"/>
        <end position="235"/>
    </location>
</feature>
<organism evidence="3 4">
    <name type="scientific">Streptomyces racemochromogenes</name>
    <dbReference type="NCBI Taxonomy" id="67353"/>
    <lineage>
        <taxon>Bacteria</taxon>
        <taxon>Bacillati</taxon>
        <taxon>Actinomycetota</taxon>
        <taxon>Actinomycetes</taxon>
        <taxon>Kitasatosporales</taxon>
        <taxon>Streptomycetaceae</taxon>
        <taxon>Streptomyces</taxon>
    </lineage>
</organism>
<name>A0ABW7P9W1_9ACTN</name>
<evidence type="ECO:0000256" key="2">
    <source>
        <dbReference type="SAM" id="MobiDB-lite"/>
    </source>
</evidence>
<dbReference type="RefSeq" id="WP_395509035.1">
    <property type="nucleotide sequence ID" value="NZ_JBBDHD010000015.1"/>
</dbReference>
<dbReference type="SUPFAM" id="SSF53067">
    <property type="entry name" value="Actin-like ATPase domain"/>
    <property type="match status" value="2"/>
</dbReference>
<gene>
    <name evidence="3" type="ORF">WDV06_08585</name>
</gene>
<dbReference type="PANTHER" id="PTHR18964:SF173">
    <property type="entry name" value="GLUCOKINASE"/>
    <property type="match status" value="1"/>
</dbReference>
<dbReference type="PROSITE" id="PS01125">
    <property type="entry name" value="ROK"/>
    <property type="match status" value="1"/>
</dbReference>
<dbReference type="Gene3D" id="3.30.420.40">
    <property type="match status" value="3"/>
</dbReference>
<dbReference type="Pfam" id="PF00480">
    <property type="entry name" value="ROK"/>
    <property type="match status" value="1"/>
</dbReference>
<dbReference type="InterPro" id="IPR000600">
    <property type="entry name" value="ROK"/>
</dbReference>
<evidence type="ECO:0000313" key="4">
    <source>
        <dbReference type="Proteomes" id="UP001610631"/>
    </source>
</evidence>
<comment type="caution">
    <text evidence="3">The sequence shown here is derived from an EMBL/GenBank/DDBJ whole genome shotgun (WGS) entry which is preliminary data.</text>
</comment>
<sequence length="481" mass="46070">MNLPVLRGHNEALLLDLLRAAGPPGLGRAELAERAGLTPQAVSKITARLAAEGLVAEAGRDASTGGKPRTRLRLVPDARHAVGVHLDRDELRAVRVDLAGALVAEWSGPLDFGAGPEAAVDAAVRAVARVSGGAEAPPLAGVGAAAPGPLDWRTGVMGRVTGFPEWEGFPLREALSGRLGVAVVVDKDTNAAVAAGGWARAGGADGVEGAGEAGGPGGAGRAEGVGTSGFGGSPDPGGPDPGGPDLGGPDLGGPDLGGPDPGGPGSGLGGAGLGGPGSGLGGSGLGRAGFGGAGLGGADLGGPGVRGPEQGGPGPASSGRGGVDPVRPGPGGLGSGSCVYLHVGTGLGAGLRLDGAVYRGARSGAGEFGHQVLRLDGPLCRCGGRGCLEVLCLEAVARGDLVEAARVLGEGAANLVALLDVDRVLLGGRVVAGAPEVFVGGVREVLAGRALTADPPVVGLAPAGVAEGAAELALAPLFGHG</sequence>
<dbReference type="SUPFAM" id="SSF46785">
    <property type="entry name" value="Winged helix' DNA-binding domain"/>
    <property type="match status" value="1"/>
</dbReference>
<dbReference type="EMBL" id="JBBDHD010000015">
    <property type="protein sequence ID" value="MFH7595149.1"/>
    <property type="molecule type" value="Genomic_DNA"/>
</dbReference>
<accession>A0ABW7P9W1</accession>
<dbReference type="InterPro" id="IPR036388">
    <property type="entry name" value="WH-like_DNA-bd_sf"/>
</dbReference>
<dbReference type="InterPro" id="IPR036390">
    <property type="entry name" value="WH_DNA-bd_sf"/>
</dbReference>